<keyword evidence="2" id="KW-1185">Reference proteome</keyword>
<dbReference type="EMBL" id="LR743597">
    <property type="protein sequence ID" value="CAA2627656.1"/>
    <property type="molecule type" value="Genomic_DNA"/>
</dbReference>
<protein>
    <submittedName>
        <fullName evidence="1">Uncharacterized protein</fullName>
    </submittedName>
</protein>
<evidence type="ECO:0000313" key="2">
    <source>
        <dbReference type="Proteomes" id="UP001189122"/>
    </source>
</evidence>
<gene>
    <name evidence="1" type="ORF">SI7747_10013309</name>
</gene>
<proteinExistence type="predicted"/>
<dbReference type="AlphaFoldDB" id="A0A7I8J9M3"/>
<dbReference type="Proteomes" id="UP001189122">
    <property type="component" value="Unassembled WGS sequence"/>
</dbReference>
<sequence length="70" mass="8003">MLILELGIWVIPFTLLIAPCRRFTLLVANHQELRWSMAAPLSAVPNARRYRGGFRAWVSSSKPSPRRRGL</sequence>
<accession>A0A7I8J9M3</accession>
<reference evidence="1 2" key="1">
    <citation type="submission" date="2019-12" db="EMBL/GenBank/DDBJ databases">
        <authorList>
            <person name="Scholz U."/>
            <person name="Mascher M."/>
            <person name="Fiebig A."/>
        </authorList>
    </citation>
    <scope>NUCLEOTIDE SEQUENCE</scope>
</reference>
<dbReference type="EMBL" id="CACRZD030000010">
    <property type="protein sequence ID" value="CAA6666916.1"/>
    <property type="molecule type" value="Genomic_DNA"/>
</dbReference>
<evidence type="ECO:0000313" key="1">
    <source>
        <dbReference type="EMBL" id="CAA2627656.1"/>
    </source>
</evidence>
<organism evidence="1">
    <name type="scientific">Spirodela intermedia</name>
    <name type="common">Intermediate duckweed</name>
    <dbReference type="NCBI Taxonomy" id="51605"/>
    <lineage>
        <taxon>Eukaryota</taxon>
        <taxon>Viridiplantae</taxon>
        <taxon>Streptophyta</taxon>
        <taxon>Embryophyta</taxon>
        <taxon>Tracheophyta</taxon>
        <taxon>Spermatophyta</taxon>
        <taxon>Magnoliopsida</taxon>
        <taxon>Liliopsida</taxon>
        <taxon>Araceae</taxon>
        <taxon>Lemnoideae</taxon>
        <taxon>Spirodela</taxon>
    </lineage>
</organism>
<name>A0A7I8J9M3_SPIIN</name>